<feature type="region of interest" description="Disordered" evidence="1">
    <location>
        <begin position="74"/>
        <end position="214"/>
    </location>
</feature>
<organism evidence="2 3">
    <name type="scientific">Pristionchus pacificus</name>
    <name type="common">Parasitic nematode worm</name>
    <dbReference type="NCBI Taxonomy" id="54126"/>
    <lineage>
        <taxon>Eukaryota</taxon>
        <taxon>Metazoa</taxon>
        <taxon>Ecdysozoa</taxon>
        <taxon>Nematoda</taxon>
        <taxon>Chromadorea</taxon>
        <taxon>Rhabditida</taxon>
        <taxon>Rhabditina</taxon>
        <taxon>Diplogasteromorpha</taxon>
        <taxon>Diplogasteroidea</taxon>
        <taxon>Neodiplogasteridae</taxon>
        <taxon>Pristionchus</taxon>
    </lineage>
</organism>
<sequence>MQRAPNNNNKNSNTRVFYNSTVTPSDVVTVERQFHNNTHLSSGQRGYARRGRPNHRNFSPSFPFLVAQDVEAVPTRRGPRQNNHPSDNAPAHSQIHSHHVAGPNPNCKRNRQNQQQNFPPNFPFVPASDDWQYRGPRCNNKQNFGQTPSSGPNQRGNWRGGNRQHNQSNRGGNKNAASFAHSTTSSNYHGGRSHGSSSGCSSSDSVQSQVELPIEEHEREAVAIIKETINIIKEEKDLYFRRSKALRKPCPHYECLEGAMIRREQIQHESYEKHGDRHEIDDHEVIYGHKKEYVDMLRERRIHISKWLLNNRIEAQVEYDCDADAEPLQINDEETDETKAEGSKEEEEKSDPVPA</sequence>
<reference evidence="3" key="1">
    <citation type="journal article" date="2008" name="Nat. Genet.">
        <title>The Pristionchus pacificus genome provides a unique perspective on nematode lifestyle and parasitism.</title>
        <authorList>
            <person name="Dieterich C."/>
            <person name="Clifton S.W."/>
            <person name="Schuster L.N."/>
            <person name="Chinwalla A."/>
            <person name="Delehaunty K."/>
            <person name="Dinkelacker I."/>
            <person name="Fulton L."/>
            <person name="Fulton R."/>
            <person name="Godfrey J."/>
            <person name="Minx P."/>
            <person name="Mitreva M."/>
            <person name="Roeseler W."/>
            <person name="Tian H."/>
            <person name="Witte H."/>
            <person name="Yang S.P."/>
            <person name="Wilson R.K."/>
            <person name="Sommer R.J."/>
        </authorList>
    </citation>
    <scope>NUCLEOTIDE SEQUENCE [LARGE SCALE GENOMIC DNA]</scope>
    <source>
        <strain evidence="3">PS312</strain>
    </source>
</reference>
<feature type="compositionally biased region" description="Polar residues" evidence="1">
    <location>
        <begin position="163"/>
        <end position="184"/>
    </location>
</feature>
<dbReference type="EnsemblMetazoa" id="PPA08774.1">
    <property type="protein sequence ID" value="PPA08774.1"/>
    <property type="gene ID" value="WBGene00098328"/>
</dbReference>
<evidence type="ECO:0000313" key="2">
    <source>
        <dbReference type="EnsemblMetazoa" id="PPA08774.1"/>
    </source>
</evidence>
<feature type="region of interest" description="Disordered" evidence="1">
    <location>
        <begin position="34"/>
        <end position="61"/>
    </location>
</feature>
<feature type="compositionally biased region" description="Acidic residues" evidence="1">
    <location>
        <begin position="324"/>
        <end position="336"/>
    </location>
</feature>
<dbReference type="Proteomes" id="UP000005239">
    <property type="component" value="Unassembled WGS sequence"/>
</dbReference>
<evidence type="ECO:0000256" key="1">
    <source>
        <dbReference type="SAM" id="MobiDB-lite"/>
    </source>
</evidence>
<accession>A0A8R1YFP5</accession>
<proteinExistence type="predicted"/>
<feature type="compositionally biased region" description="Basic and acidic residues" evidence="1">
    <location>
        <begin position="337"/>
        <end position="355"/>
    </location>
</feature>
<keyword evidence="3" id="KW-1185">Reference proteome</keyword>
<feature type="compositionally biased region" description="Polar residues" evidence="1">
    <location>
        <begin position="35"/>
        <end position="44"/>
    </location>
</feature>
<accession>A0A2A6C8H0</accession>
<feature type="compositionally biased region" description="Low complexity" evidence="1">
    <location>
        <begin position="103"/>
        <end position="119"/>
    </location>
</feature>
<name>A0A2A6C8H0_PRIPA</name>
<dbReference type="AlphaFoldDB" id="A0A2A6C8H0"/>
<gene>
    <name evidence="2" type="primary">WBGene00098328</name>
</gene>
<reference evidence="2" key="2">
    <citation type="submission" date="2022-06" db="UniProtKB">
        <authorList>
            <consortium name="EnsemblMetazoa"/>
        </authorList>
    </citation>
    <scope>IDENTIFICATION</scope>
    <source>
        <strain evidence="2">PS312</strain>
    </source>
</reference>
<protein>
    <submittedName>
        <fullName evidence="2">Uncharacterized protein</fullName>
    </submittedName>
</protein>
<evidence type="ECO:0000313" key="3">
    <source>
        <dbReference type="Proteomes" id="UP000005239"/>
    </source>
</evidence>
<feature type="region of interest" description="Disordered" evidence="1">
    <location>
        <begin position="324"/>
        <end position="355"/>
    </location>
</feature>
<feature type="compositionally biased region" description="Low complexity" evidence="1">
    <location>
        <begin position="185"/>
        <end position="208"/>
    </location>
</feature>
<feature type="compositionally biased region" description="Polar residues" evidence="1">
    <location>
        <begin position="139"/>
        <end position="156"/>
    </location>
</feature>